<evidence type="ECO:0000256" key="1">
    <source>
        <dbReference type="ARBA" id="ARBA00008535"/>
    </source>
</evidence>
<reference evidence="6" key="2">
    <citation type="submission" date="2025-08" db="UniProtKB">
        <authorList>
            <consortium name="Ensembl"/>
        </authorList>
    </citation>
    <scope>IDENTIFICATION</scope>
</reference>
<reference evidence="7" key="1">
    <citation type="submission" date="2011-11" db="EMBL/GenBank/DDBJ databases">
        <title>The Draft Genome of Spermophilus tridecemlineatus.</title>
        <authorList>
            <consortium name="The Broad Institute Genome Assembly &amp; Analysis Group"/>
            <consortium name="Computational R&amp;D Group"/>
            <consortium name="and Sequencing Platform"/>
            <person name="Di Palma F."/>
            <person name="Alfoldi J."/>
            <person name="Johnson J."/>
            <person name="Berlin A."/>
            <person name="Gnerre S."/>
            <person name="Jaffe D."/>
            <person name="MacCallum I."/>
            <person name="Young S."/>
            <person name="Walker B.J."/>
            <person name="Lindblad-Toh K."/>
        </authorList>
    </citation>
    <scope>NUCLEOTIDE SEQUENCE [LARGE SCALE GENOMIC DNA]</scope>
</reference>
<accession>I3N6W9</accession>
<dbReference type="Proteomes" id="UP000005215">
    <property type="component" value="Unassembled WGS sequence"/>
</dbReference>
<dbReference type="CDD" id="cd01852">
    <property type="entry name" value="AIG1"/>
    <property type="match status" value="1"/>
</dbReference>
<dbReference type="InterPro" id="IPR045058">
    <property type="entry name" value="GIMA/IAN/Toc"/>
</dbReference>
<evidence type="ECO:0000256" key="4">
    <source>
        <dbReference type="SAM" id="Coils"/>
    </source>
</evidence>
<keyword evidence="4" id="KW-0175">Coiled coil</keyword>
<gene>
    <name evidence="6" type="primary">Gimap7</name>
</gene>
<dbReference type="STRING" id="43179.ENSSTOP00000020115"/>
<dbReference type="Ensembl" id="ENSSTOT00000005689.3">
    <property type="protein sequence ID" value="ENSSTOP00000020115.2"/>
    <property type="gene ID" value="ENSSTOG00000005691.3"/>
</dbReference>
<keyword evidence="3" id="KW-0342">GTP-binding</keyword>
<feature type="coiled-coil region" evidence="4">
    <location>
        <begin position="269"/>
        <end position="296"/>
    </location>
</feature>
<reference evidence="6" key="3">
    <citation type="submission" date="2025-09" db="UniProtKB">
        <authorList>
            <consortium name="Ensembl"/>
        </authorList>
    </citation>
    <scope>IDENTIFICATION</scope>
</reference>
<dbReference type="PROSITE" id="PS51720">
    <property type="entry name" value="G_AIG1"/>
    <property type="match status" value="1"/>
</dbReference>
<feature type="domain" description="AIG1-type G" evidence="5">
    <location>
        <begin position="33"/>
        <end position="235"/>
    </location>
</feature>
<proteinExistence type="inferred from homology"/>
<dbReference type="PANTHER" id="PTHR10903">
    <property type="entry name" value="GTPASE, IMAP FAMILY MEMBER-RELATED"/>
    <property type="match status" value="1"/>
</dbReference>
<evidence type="ECO:0000256" key="3">
    <source>
        <dbReference type="ARBA" id="ARBA00023134"/>
    </source>
</evidence>
<evidence type="ECO:0000313" key="6">
    <source>
        <dbReference type="Ensembl" id="ENSSTOP00000020115.2"/>
    </source>
</evidence>
<dbReference type="InterPro" id="IPR027417">
    <property type="entry name" value="P-loop_NTPase"/>
</dbReference>
<sequence length="315" mass="35874">MNSSVSLLHSHSASSVCAQAPGPLSRKMADHQNDTLRIVLVGKTGSGKSASANTILGEEKFESKISAQAVTKTCQRATRAWKGGQLLVVDTPGLFDTKESLKTTCEEISRCVLYSCPGPHAIIMVMQLGRYTVEEQNTVALIKTVFGTEVTKNMIVLFTRQEELEDDSLDRFLKNADANLKSIIKECGNRCFAISNKVDKVEKEVQVRMLVELIDKMVENNGRAYFSDRVYENIEEKLQKRGEILKKIYAEERDNEIRLIEQECATKLEEEKEEQIKLAKRRYEEKIRKIRAEAEKNIFKDVLDVIWKTISRVWH</sequence>
<dbReference type="FunCoup" id="I3N6W9">
    <property type="interactions" value="7"/>
</dbReference>
<dbReference type="Pfam" id="PF04548">
    <property type="entry name" value="AIG1"/>
    <property type="match status" value="1"/>
</dbReference>
<dbReference type="InterPro" id="IPR006703">
    <property type="entry name" value="G_AIG1"/>
</dbReference>
<keyword evidence="2" id="KW-0547">Nucleotide-binding</keyword>
<dbReference type="GO" id="GO:0005525">
    <property type="term" value="F:GTP binding"/>
    <property type="evidence" value="ECO:0007669"/>
    <property type="project" value="UniProtKB-KW"/>
</dbReference>
<keyword evidence="7" id="KW-1185">Reference proteome</keyword>
<comment type="similarity">
    <text evidence="1">Belongs to the TRAFAC class TrmE-Era-EngA-EngB-Septin-like GTPase superfamily. AIG1/Toc34/Toc159-like paraseptin GTPase family. IAN subfamily.</text>
</comment>
<evidence type="ECO:0000256" key="2">
    <source>
        <dbReference type="ARBA" id="ARBA00022741"/>
    </source>
</evidence>
<dbReference type="InParanoid" id="I3N6W9"/>
<dbReference type="FunFam" id="3.40.50.300:FF:000366">
    <property type="entry name" value="GTPase, IMAP family member 2"/>
    <property type="match status" value="1"/>
</dbReference>
<evidence type="ECO:0000259" key="5">
    <source>
        <dbReference type="PROSITE" id="PS51720"/>
    </source>
</evidence>
<dbReference type="SUPFAM" id="SSF52540">
    <property type="entry name" value="P-loop containing nucleoside triphosphate hydrolases"/>
    <property type="match status" value="1"/>
</dbReference>
<name>I3N6W9_ICTTR</name>
<dbReference type="GeneTree" id="ENSGT00940000163384"/>
<dbReference type="AlphaFoldDB" id="I3N6W9"/>
<dbReference type="HOGENOM" id="CLU_010468_0_0_1"/>
<dbReference type="Gene3D" id="3.40.50.300">
    <property type="entry name" value="P-loop containing nucleotide triphosphate hydrolases"/>
    <property type="match status" value="1"/>
</dbReference>
<evidence type="ECO:0000313" key="7">
    <source>
        <dbReference type="Proteomes" id="UP000005215"/>
    </source>
</evidence>
<organism evidence="6 7">
    <name type="scientific">Ictidomys tridecemlineatus</name>
    <name type="common">Thirteen-lined ground squirrel</name>
    <name type="synonym">Spermophilus tridecemlineatus</name>
    <dbReference type="NCBI Taxonomy" id="43179"/>
    <lineage>
        <taxon>Eukaryota</taxon>
        <taxon>Metazoa</taxon>
        <taxon>Chordata</taxon>
        <taxon>Craniata</taxon>
        <taxon>Vertebrata</taxon>
        <taxon>Euteleostomi</taxon>
        <taxon>Mammalia</taxon>
        <taxon>Eutheria</taxon>
        <taxon>Euarchontoglires</taxon>
        <taxon>Glires</taxon>
        <taxon>Rodentia</taxon>
        <taxon>Sciuromorpha</taxon>
        <taxon>Sciuridae</taxon>
        <taxon>Xerinae</taxon>
        <taxon>Marmotini</taxon>
        <taxon>Ictidomys</taxon>
    </lineage>
</organism>
<dbReference type="EMBL" id="AGTP01045273">
    <property type="status" value="NOT_ANNOTATED_CDS"/>
    <property type="molecule type" value="Genomic_DNA"/>
</dbReference>
<protein>
    <submittedName>
        <fullName evidence="6">GTPase IMAP family member 7-like</fullName>
    </submittedName>
</protein>
<dbReference type="PANTHER" id="PTHR10903:SF170">
    <property type="entry name" value="GTPASE IMAP FAMILY MEMBER 7"/>
    <property type="match status" value="1"/>
</dbReference>